<reference evidence="3 4" key="1">
    <citation type="submission" date="2021-01" db="EMBL/GenBank/DDBJ databases">
        <title>Genomic Encyclopedia of Type Strains, Phase IV (KMG-IV): sequencing the most valuable type-strain genomes for metagenomic binning, comparative biology and taxonomic classification.</title>
        <authorList>
            <person name="Goeker M."/>
        </authorList>
    </citation>
    <scope>NUCLEOTIDE SEQUENCE [LARGE SCALE GENOMIC DNA]</scope>
    <source>
        <strain evidence="3 4">DSM 105482</strain>
    </source>
</reference>
<comment type="similarity">
    <text evidence="1">Belongs to the DprA/Smf family.</text>
</comment>
<dbReference type="PANTHER" id="PTHR43022">
    <property type="entry name" value="PROTEIN SMF"/>
    <property type="match status" value="1"/>
</dbReference>
<dbReference type="EMBL" id="JAFBFI010000006">
    <property type="protein sequence ID" value="MBM7692278.1"/>
    <property type="molecule type" value="Genomic_DNA"/>
</dbReference>
<name>A0ABS2QGK2_9BACI</name>
<sequence>MEEFKKKLIHLHHCRGIGWKSMYKILTFDPALSQLYDVSSNTWRQLLHIPEKQLNDFLHDLHTLSIENFLQQYLLNNVQCITIYDSVYPVKLKNIYNPPWVLYVRGETQLLSAVPILAVVGPRRPSTYGIDITRNLLMPLVKKGYIIISGLASGIDAIAHQTALKYSGKTIGVLGSGIFQIYPKENIPIALEMMRKGTVMSEYPPFKKAEPWMFPNRNRIISGMAEGVLITEAKEKSGSLITAYSALEQGREVFAVPGNITSELSIGTNKLIQEGAKPILSHLDIEEEILLPQQNKGG</sequence>
<gene>
    <name evidence="3" type="ORF">JOC77_001708</name>
</gene>
<evidence type="ECO:0000313" key="4">
    <source>
        <dbReference type="Proteomes" id="UP000823486"/>
    </source>
</evidence>
<dbReference type="Proteomes" id="UP000823486">
    <property type="component" value="Unassembled WGS sequence"/>
</dbReference>
<keyword evidence="4" id="KW-1185">Reference proteome</keyword>
<dbReference type="Pfam" id="PF02481">
    <property type="entry name" value="DNA_processg_A"/>
    <property type="match status" value="1"/>
</dbReference>
<dbReference type="InterPro" id="IPR003488">
    <property type="entry name" value="DprA"/>
</dbReference>
<comment type="caution">
    <text evidence="3">The sequence shown here is derived from an EMBL/GenBank/DDBJ whole genome shotgun (WGS) entry which is preliminary data.</text>
</comment>
<dbReference type="InterPro" id="IPR057666">
    <property type="entry name" value="DrpA_SLOG"/>
</dbReference>
<evidence type="ECO:0000259" key="2">
    <source>
        <dbReference type="Pfam" id="PF02481"/>
    </source>
</evidence>
<dbReference type="Gene3D" id="3.40.50.450">
    <property type="match status" value="1"/>
</dbReference>
<dbReference type="NCBIfam" id="TIGR00732">
    <property type="entry name" value="dprA"/>
    <property type="match status" value="1"/>
</dbReference>
<evidence type="ECO:0000256" key="1">
    <source>
        <dbReference type="ARBA" id="ARBA00006525"/>
    </source>
</evidence>
<protein>
    <submittedName>
        <fullName evidence="3">DNA processing protein</fullName>
    </submittedName>
</protein>
<dbReference type="SUPFAM" id="SSF102405">
    <property type="entry name" value="MCP/YpsA-like"/>
    <property type="match status" value="1"/>
</dbReference>
<evidence type="ECO:0000313" key="3">
    <source>
        <dbReference type="EMBL" id="MBM7692278.1"/>
    </source>
</evidence>
<dbReference type="RefSeq" id="WP_204541419.1">
    <property type="nucleotide sequence ID" value="NZ_JAFBFI010000006.1"/>
</dbReference>
<accession>A0ABS2QGK2</accession>
<dbReference type="PANTHER" id="PTHR43022:SF1">
    <property type="entry name" value="PROTEIN SMF"/>
    <property type="match status" value="1"/>
</dbReference>
<feature type="domain" description="Smf/DprA SLOG" evidence="2">
    <location>
        <begin position="80"/>
        <end position="288"/>
    </location>
</feature>
<proteinExistence type="inferred from homology"/>
<organism evidence="3 4">
    <name type="scientific">Peribacillus deserti</name>
    <dbReference type="NCBI Taxonomy" id="673318"/>
    <lineage>
        <taxon>Bacteria</taxon>
        <taxon>Bacillati</taxon>
        <taxon>Bacillota</taxon>
        <taxon>Bacilli</taxon>
        <taxon>Bacillales</taxon>
        <taxon>Bacillaceae</taxon>
        <taxon>Peribacillus</taxon>
    </lineage>
</organism>